<accession>A0A7W6K4B4</accession>
<dbReference type="InterPro" id="IPR037049">
    <property type="entry name" value="DUF1214_C_sf"/>
</dbReference>
<dbReference type="PIRSF" id="PIRSF009471">
    <property type="entry name" value="UCP009471"/>
    <property type="match status" value="1"/>
</dbReference>
<feature type="domain" description="DUF1214" evidence="1">
    <location>
        <begin position="72"/>
        <end position="166"/>
    </location>
</feature>
<evidence type="ECO:0000313" key="3">
    <source>
        <dbReference type="Proteomes" id="UP000584824"/>
    </source>
</evidence>
<dbReference type="InterPro" id="IPR010621">
    <property type="entry name" value="DUF1214"/>
</dbReference>
<evidence type="ECO:0000313" key="2">
    <source>
        <dbReference type="EMBL" id="MBB4104877.1"/>
    </source>
</evidence>
<name>A0A7W6K4B4_9HYPH</name>
<sequence>MLKTPFMVAITLVIAFAGGIWSVLAALDATTGLAAIRIGPWEAFPLAQTVKADPYARAHRARDGRLLYASAEGLTFTARTDASNAPLDAACTYRLTGLAPAARFWTLYTRPANANPDRPEGLNSRMILREIDGSFAIDVSARARPGNWLALPASERFVLVFTLFDTPVASSTGVSDIPMPELTKLECAHG</sequence>
<dbReference type="Gene3D" id="2.60.120.600">
    <property type="entry name" value="Domain of unknown function DUF1214, C-terminal domain"/>
    <property type="match status" value="1"/>
</dbReference>
<keyword evidence="3" id="KW-1185">Reference proteome</keyword>
<evidence type="ECO:0000259" key="1">
    <source>
        <dbReference type="Pfam" id="PF06742"/>
    </source>
</evidence>
<reference evidence="2 3" key="1">
    <citation type="submission" date="2020-08" db="EMBL/GenBank/DDBJ databases">
        <title>Genomic Encyclopedia of Type Strains, Phase IV (KMG-IV): sequencing the most valuable type-strain genomes for metagenomic binning, comparative biology and taxonomic classification.</title>
        <authorList>
            <person name="Goeker M."/>
        </authorList>
    </citation>
    <scope>NUCLEOTIDE SEQUENCE [LARGE SCALE GENOMIC DNA]</scope>
    <source>
        <strain evidence="2 3">DSM 26385</strain>
    </source>
</reference>
<protein>
    <recommendedName>
        <fullName evidence="1">DUF1214 domain-containing protein</fullName>
    </recommendedName>
</protein>
<dbReference type="Proteomes" id="UP000584824">
    <property type="component" value="Unassembled WGS sequence"/>
</dbReference>
<proteinExistence type="predicted"/>
<dbReference type="RefSeq" id="WP_370686375.1">
    <property type="nucleotide sequence ID" value="NZ_JACIDU010000015.1"/>
</dbReference>
<organism evidence="2 3">
    <name type="scientific">Allorhizobium borbori</name>
    <dbReference type="NCBI Taxonomy" id="485907"/>
    <lineage>
        <taxon>Bacteria</taxon>
        <taxon>Pseudomonadati</taxon>
        <taxon>Pseudomonadota</taxon>
        <taxon>Alphaproteobacteria</taxon>
        <taxon>Hyphomicrobiales</taxon>
        <taxon>Rhizobiaceae</taxon>
        <taxon>Rhizobium/Agrobacterium group</taxon>
        <taxon>Allorhizobium</taxon>
    </lineage>
</organism>
<dbReference type="AlphaFoldDB" id="A0A7W6K4B4"/>
<dbReference type="SUPFAM" id="SSF160935">
    <property type="entry name" value="VPA0735-like"/>
    <property type="match status" value="1"/>
</dbReference>
<gene>
    <name evidence="2" type="ORF">GGQ66_003459</name>
</gene>
<dbReference type="EMBL" id="JACIDU010000015">
    <property type="protein sequence ID" value="MBB4104877.1"/>
    <property type="molecule type" value="Genomic_DNA"/>
</dbReference>
<dbReference type="InterPro" id="IPR012038">
    <property type="entry name" value="UCP009471"/>
</dbReference>
<comment type="caution">
    <text evidence="2">The sequence shown here is derived from an EMBL/GenBank/DDBJ whole genome shotgun (WGS) entry which is preliminary data.</text>
</comment>
<dbReference type="Pfam" id="PF06742">
    <property type="entry name" value="DUF1214"/>
    <property type="match status" value="1"/>
</dbReference>